<evidence type="ECO:0000259" key="1">
    <source>
        <dbReference type="SMART" id="SM00731"/>
    </source>
</evidence>
<keyword evidence="3" id="KW-1185">Reference proteome</keyword>
<dbReference type="GeneID" id="73903360"/>
<dbReference type="InterPro" id="IPR006640">
    <property type="entry name" value="SprT-like_domain"/>
</dbReference>
<comment type="caution">
    <text evidence="2">The sequence shown here is derived from an EMBL/GenBank/DDBJ whole genome shotgun (WGS) entry which is preliminary data.</text>
</comment>
<proteinExistence type="predicted"/>
<gene>
    <name evidence="2" type="ORF">ACFOUR_06280</name>
</gene>
<sequence>MSRIAPTNEEILAHARVHARSVADEIGVDIDAVDWAVSPRAKRRAGACRWNADEETATIVISRRAYETFERDAFEAVVRHELIHAWEFQRFGESDHGPRFRERADEFDVSVHCESFTKPRYRLRCRQSDCDWTLRRHRASKPVTSPDRYHCGDCGGSLVVEHVESGRTWTTTNEYDDARAALGDDW</sequence>
<accession>A0ABD5NLK9</accession>
<dbReference type="EMBL" id="JBHSAQ010000002">
    <property type="protein sequence ID" value="MFC3957979.1"/>
    <property type="molecule type" value="Genomic_DNA"/>
</dbReference>
<dbReference type="Pfam" id="PF10263">
    <property type="entry name" value="SprT-like"/>
    <property type="match status" value="1"/>
</dbReference>
<dbReference type="Proteomes" id="UP001595846">
    <property type="component" value="Unassembled WGS sequence"/>
</dbReference>
<dbReference type="GO" id="GO:0006950">
    <property type="term" value="P:response to stress"/>
    <property type="evidence" value="ECO:0007669"/>
    <property type="project" value="UniProtKB-ARBA"/>
</dbReference>
<name>A0ABD5NLK9_9EURY</name>
<protein>
    <submittedName>
        <fullName evidence="2">SprT-like domain-containing protein</fullName>
    </submittedName>
</protein>
<dbReference type="AlphaFoldDB" id="A0ABD5NLK9"/>
<evidence type="ECO:0000313" key="2">
    <source>
        <dbReference type="EMBL" id="MFC3957979.1"/>
    </source>
</evidence>
<dbReference type="SMART" id="SM00731">
    <property type="entry name" value="SprT"/>
    <property type="match status" value="1"/>
</dbReference>
<reference evidence="2 3" key="1">
    <citation type="journal article" date="2019" name="Int. J. Syst. Evol. Microbiol.">
        <title>The Global Catalogue of Microorganisms (GCM) 10K type strain sequencing project: providing services to taxonomists for standard genome sequencing and annotation.</title>
        <authorList>
            <consortium name="The Broad Institute Genomics Platform"/>
            <consortium name="The Broad Institute Genome Sequencing Center for Infectious Disease"/>
            <person name="Wu L."/>
            <person name="Ma J."/>
        </authorList>
    </citation>
    <scope>NUCLEOTIDE SEQUENCE [LARGE SCALE GENOMIC DNA]</scope>
    <source>
        <strain evidence="2 3">IBRC-M 10256</strain>
    </source>
</reference>
<evidence type="ECO:0000313" key="3">
    <source>
        <dbReference type="Proteomes" id="UP001595846"/>
    </source>
</evidence>
<feature type="domain" description="SprT-like" evidence="1">
    <location>
        <begin position="15"/>
        <end position="161"/>
    </location>
</feature>
<organism evidence="2 3">
    <name type="scientific">Halovivax cerinus</name>
    <dbReference type="NCBI Taxonomy" id="1487865"/>
    <lineage>
        <taxon>Archaea</taxon>
        <taxon>Methanobacteriati</taxon>
        <taxon>Methanobacteriota</taxon>
        <taxon>Stenosarchaea group</taxon>
        <taxon>Halobacteria</taxon>
        <taxon>Halobacteriales</taxon>
        <taxon>Natrialbaceae</taxon>
        <taxon>Halovivax</taxon>
    </lineage>
</organism>
<dbReference type="RefSeq" id="WP_256530668.1">
    <property type="nucleotide sequence ID" value="NZ_CP101824.1"/>
</dbReference>